<keyword evidence="2" id="KW-0812">Transmembrane</keyword>
<dbReference type="AlphaFoldDB" id="A0A1J4JP64"/>
<sequence>MHFLLFFISFSTFNRYKRLSRTNRRHITQSIGNQKSRNIISQNKDNHILNIQEEQIQQSEVTTPSNSEVHVHSNNPLFSSSQESTEKVTTIFTSSSQQISQQTQTQSLDTEIIQTSTANPSTDVTQTSIPQTQTPEHTQSPTSSEIIPTQSSTPSPSISPSISPFISPSISHSFSPQPPTTDSTSTTPNQYDEDADEERKQKNFMIAICLTLILLIGGIAGVYIYCRKKYEEEQNPEYTRAILGDDAFEFSQLQTL</sequence>
<evidence type="ECO:0000256" key="1">
    <source>
        <dbReference type="SAM" id="MobiDB-lite"/>
    </source>
</evidence>
<feature type="compositionally biased region" description="Polar residues" evidence="1">
    <location>
        <begin position="117"/>
        <end position="139"/>
    </location>
</feature>
<dbReference type="Proteomes" id="UP000179807">
    <property type="component" value="Unassembled WGS sequence"/>
</dbReference>
<dbReference type="OrthoDB" id="10685535at2759"/>
<gene>
    <name evidence="3" type="ORF">TRFO_08628</name>
</gene>
<proteinExistence type="predicted"/>
<dbReference type="GeneID" id="94829109"/>
<feature type="transmembrane region" description="Helical" evidence="2">
    <location>
        <begin position="204"/>
        <end position="226"/>
    </location>
</feature>
<dbReference type="VEuPathDB" id="TrichDB:TRFO_08628"/>
<comment type="caution">
    <text evidence="3">The sequence shown here is derived from an EMBL/GenBank/DDBJ whole genome shotgun (WGS) entry which is preliminary data.</text>
</comment>
<organism evidence="3 4">
    <name type="scientific">Tritrichomonas foetus</name>
    <dbReference type="NCBI Taxonomy" id="1144522"/>
    <lineage>
        <taxon>Eukaryota</taxon>
        <taxon>Metamonada</taxon>
        <taxon>Parabasalia</taxon>
        <taxon>Tritrichomonadida</taxon>
        <taxon>Tritrichomonadidae</taxon>
        <taxon>Tritrichomonas</taxon>
    </lineage>
</organism>
<evidence type="ECO:0000313" key="4">
    <source>
        <dbReference type="Proteomes" id="UP000179807"/>
    </source>
</evidence>
<feature type="region of interest" description="Disordered" evidence="1">
    <location>
        <begin position="59"/>
        <end position="83"/>
    </location>
</feature>
<accession>A0A1J4JP64</accession>
<protein>
    <submittedName>
        <fullName evidence="3">Uncharacterized protein</fullName>
    </submittedName>
</protein>
<feature type="compositionally biased region" description="Low complexity" evidence="1">
    <location>
        <begin position="140"/>
        <end position="188"/>
    </location>
</feature>
<feature type="region of interest" description="Disordered" evidence="1">
    <location>
        <begin position="117"/>
        <end position="197"/>
    </location>
</feature>
<keyword evidence="2" id="KW-1133">Transmembrane helix</keyword>
<evidence type="ECO:0000313" key="3">
    <source>
        <dbReference type="EMBL" id="OHS99060.1"/>
    </source>
</evidence>
<reference evidence="3" key="1">
    <citation type="submission" date="2016-10" db="EMBL/GenBank/DDBJ databases">
        <authorList>
            <person name="Benchimol M."/>
            <person name="Almeida L.G."/>
            <person name="Vasconcelos A.T."/>
            <person name="Perreira-Neves A."/>
            <person name="Rosa I.A."/>
            <person name="Tasca T."/>
            <person name="Bogo M.R."/>
            <person name="de Souza W."/>
        </authorList>
    </citation>
    <scope>NUCLEOTIDE SEQUENCE [LARGE SCALE GENOMIC DNA]</scope>
    <source>
        <strain evidence="3">K</strain>
    </source>
</reference>
<evidence type="ECO:0000256" key="2">
    <source>
        <dbReference type="SAM" id="Phobius"/>
    </source>
</evidence>
<dbReference type="EMBL" id="MLAK01001026">
    <property type="protein sequence ID" value="OHS99060.1"/>
    <property type="molecule type" value="Genomic_DNA"/>
</dbReference>
<keyword evidence="2" id="KW-0472">Membrane</keyword>
<keyword evidence="4" id="KW-1185">Reference proteome</keyword>
<dbReference type="RefSeq" id="XP_068352197.1">
    <property type="nucleotide sequence ID" value="XM_068494405.1"/>
</dbReference>
<name>A0A1J4JP64_9EUKA</name>